<dbReference type="EMBL" id="SDAM02000072">
    <property type="protein sequence ID" value="KAH6832307.1"/>
    <property type="molecule type" value="Genomic_DNA"/>
</dbReference>
<evidence type="ECO:0000259" key="2">
    <source>
        <dbReference type="Pfam" id="PF05605"/>
    </source>
</evidence>
<dbReference type="Proteomes" id="UP001190926">
    <property type="component" value="Unassembled WGS sequence"/>
</dbReference>
<dbReference type="Pfam" id="PF05605">
    <property type="entry name" value="zf-Di19"/>
    <property type="match status" value="1"/>
</dbReference>
<evidence type="ECO:0000259" key="3">
    <source>
        <dbReference type="Pfam" id="PF14571"/>
    </source>
</evidence>
<organism evidence="4 5">
    <name type="scientific">Perilla frutescens var. hirtella</name>
    <name type="common">Perilla citriodora</name>
    <name type="synonym">Perilla setoyensis</name>
    <dbReference type="NCBI Taxonomy" id="608512"/>
    <lineage>
        <taxon>Eukaryota</taxon>
        <taxon>Viridiplantae</taxon>
        <taxon>Streptophyta</taxon>
        <taxon>Embryophyta</taxon>
        <taxon>Tracheophyta</taxon>
        <taxon>Spermatophyta</taxon>
        <taxon>Magnoliopsida</taxon>
        <taxon>eudicotyledons</taxon>
        <taxon>Gunneridae</taxon>
        <taxon>Pentapetalae</taxon>
        <taxon>asterids</taxon>
        <taxon>lamiids</taxon>
        <taxon>Lamiales</taxon>
        <taxon>Lamiaceae</taxon>
        <taxon>Nepetoideae</taxon>
        <taxon>Elsholtzieae</taxon>
        <taxon>Perilla</taxon>
    </lineage>
</organism>
<comment type="caution">
    <text evidence="4">The sequence shown here is derived from an EMBL/GenBank/DDBJ whole genome shotgun (WGS) entry which is preliminary data.</text>
</comment>
<feature type="domain" description="Di19 C-terminal" evidence="3">
    <location>
        <begin position="115"/>
        <end position="205"/>
    </location>
</feature>
<dbReference type="AlphaFoldDB" id="A0AAD4JEK8"/>
<name>A0AAD4JEK8_PERFH</name>
<dbReference type="PANTHER" id="PTHR31875">
    <property type="entry name" value="PROTEIN DEHYDRATION-INDUCED 19"/>
    <property type="match status" value="1"/>
</dbReference>
<protein>
    <submittedName>
        <fullName evidence="4">Uncharacterized protein</fullName>
    </submittedName>
</protein>
<sequence length="206" mass="22826">MDVDFWAARVHRHIPSVQSSRLGSSGNHTLVDEEGGDEVRAWFPCPFCYVEIELPLFCFHLQEEHCFNLKNAVCPICAANLGRDAIGHFAAQHAHSIKRKKSQKSGFWSNASSNIIKDLRELSSFLGANGSGSGNEAAPDPLVVPFLRTLPLTVPKDSQKDVSSCVAATTDAESKSPRLNEAEEHNYEEMRQRVAFVQELLISTIF</sequence>
<proteinExistence type="inferred from homology"/>
<evidence type="ECO:0000256" key="1">
    <source>
        <dbReference type="ARBA" id="ARBA00007109"/>
    </source>
</evidence>
<accession>A0AAD4JEK8</accession>
<dbReference type="InterPro" id="IPR008598">
    <property type="entry name" value="Di19_Zn-bd"/>
</dbReference>
<dbReference type="InterPro" id="IPR027935">
    <property type="entry name" value="Di19_C"/>
</dbReference>
<evidence type="ECO:0000313" key="4">
    <source>
        <dbReference type="EMBL" id="KAH6832307.1"/>
    </source>
</evidence>
<evidence type="ECO:0000313" key="5">
    <source>
        <dbReference type="Proteomes" id="UP001190926"/>
    </source>
</evidence>
<gene>
    <name evidence="4" type="ORF">C2S53_005656</name>
</gene>
<dbReference type="Pfam" id="PF14571">
    <property type="entry name" value="Di19_C"/>
    <property type="match status" value="1"/>
</dbReference>
<feature type="domain" description="Di19 zinc-binding" evidence="2">
    <location>
        <begin position="43"/>
        <end position="94"/>
    </location>
</feature>
<keyword evidence="5" id="KW-1185">Reference proteome</keyword>
<dbReference type="InterPro" id="IPR033347">
    <property type="entry name" value="Di19"/>
</dbReference>
<reference evidence="4 5" key="1">
    <citation type="journal article" date="2021" name="Nat. Commun.">
        <title>Incipient diploidization of the medicinal plant Perilla within 10,000 years.</title>
        <authorList>
            <person name="Zhang Y."/>
            <person name="Shen Q."/>
            <person name="Leng L."/>
            <person name="Zhang D."/>
            <person name="Chen S."/>
            <person name="Shi Y."/>
            <person name="Ning Z."/>
            <person name="Chen S."/>
        </authorList>
    </citation>
    <scope>NUCLEOTIDE SEQUENCE [LARGE SCALE GENOMIC DNA]</scope>
    <source>
        <strain evidence="5">cv. PC099</strain>
    </source>
</reference>
<dbReference type="PANTHER" id="PTHR31875:SF24">
    <property type="entry name" value="PROTEIN DEHYDRATION-INDUCED 19 HOMOLOG 5"/>
    <property type="match status" value="1"/>
</dbReference>
<comment type="similarity">
    <text evidence="1">Belongs to the Di19 family.</text>
</comment>